<dbReference type="PANTHER" id="PTHR45679:SF5">
    <property type="entry name" value="ER DEGRADATION-ENHANCING ALPHA-MANNOSIDASE-LIKE PROTEIN 1"/>
    <property type="match status" value="1"/>
</dbReference>
<dbReference type="PRINTS" id="PR00747">
    <property type="entry name" value="GLYHDRLASE47"/>
</dbReference>
<feature type="region of interest" description="Disordered" evidence="6">
    <location>
        <begin position="462"/>
        <end position="520"/>
    </location>
</feature>
<dbReference type="InterPro" id="IPR012341">
    <property type="entry name" value="6hp_glycosidase-like_sf"/>
</dbReference>
<keyword evidence="5" id="KW-0326">Glycosidase</keyword>
<protein>
    <recommendedName>
        <fullName evidence="5">alpha-1,2-Mannosidase</fullName>
        <ecNumber evidence="5">3.2.1.-</ecNumber>
    </recommendedName>
</protein>
<gene>
    <name evidence="7" type="ORF">WJX75_009170</name>
</gene>
<dbReference type="PANTHER" id="PTHR45679">
    <property type="entry name" value="ER DEGRADATION-ENHANCING ALPHA-MANNOSIDASE-LIKE PROTEIN 2"/>
    <property type="match status" value="1"/>
</dbReference>
<evidence type="ECO:0000256" key="2">
    <source>
        <dbReference type="ARBA" id="ARBA00007658"/>
    </source>
</evidence>
<dbReference type="EMBL" id="JALJOT010000005">
    <property type="protein sequence ID" value="KAK9915436.1"/>
    <property type="molecule type" value="Genomic_DNA"/>
</dbReference>
<dbReference type="SUPFAM" id="SSF48225">
    <property type="entry name" value="Seven-hairpin glycosidases"/>
    <property type="match status" value="1"/>
</dbReference>
<keyword evidence="5" id="KW-0378">Hydrolase</keyword>
<comment type="subcellular location">
    <subcellularLocation>
        <location evidence="1">Endoplasmic reticulum</location>
    </subcellularLocation>
</comment>
<dbReference type="Gene3D" id="1.50.10.10">
    <property type="match status" value="1"/>
</dbReference>
<reference evidence="7 8" key="1">
    <citation type="journal article" date="2024" name="Nat. Commun.">
        <title>Phylogenomics reveals the evolutionary origins of lichenization in chlorophyte algae.</title>
        <authorList>
            <person name="Puginier C."/>
            <person name="Libourel C."/>
            <person name="Otte J."/>
            <person name="Skaloud P."/>
            <person name="Haon M."/>
            <person name="Grisel S."/>
            <person name="Petersen M."/>
            <person name="Berrin J.G."/>
            <person name="Delaux P.M."/>
            <person name="Dal Grande F."/>
            <person name="Keller J."/>
        </authorList>
    </citation>
    <scope>NUCLEOTIDE SEQUENCE [LARGE SCALE GENOMIC DNA]</scope>
    <source>
        <strain evidence="7 8">SAG 216-7</strain>
    </source>
</reference>
<keyword evidence="4" id="KW-0325">Glycoprotein</keyword>
<dbReference type="Pfam" id="PF01532">
    <property type="entry name" value="Glyco_hydro_47"/>
    <property type="match status" value="1"/>
</dbReference>
<comment type="caution">
    <text evidence="7">The sequence shown here is derived from an EMBL/GenBank/DDBJ whole genome shotgun (WGS) entry which is preliminary data.</text>
</comment>
<sequence length="654" mass="71244">MEAEVRRMIDHAYNNYMDLAFPHDELKPIAQTYTDSLGELGDVKGLKGNKGYSGVALTLIDALSTLVVIGDAKRFQEAVSWLTKHLSFDVDVRVNVFEANIRLLGGLLSAHMLAQDPVHGPRLMPEGLYSGGLLDLALDLGKRLLPAFTASPTGLPYAWVNLRHGVFQNETEVETNTAACGSFTIEMGVLSRLTGIPQFEFYAKRSLQVLWSMRTPLGLFGTALDMNRAVWLDNNGGIGASADSFYEYLLKAYILFGQMEYLDMFQAAYTAAIRHYKDGPWYPSADIWRGSHTQIQFTSLQAFWPGMQVLAGDVKAAAESFAAFFGVWERFGLLPERYLYGGSGALHPTEQYYPLRPELIESAFYLSQATGDEAYLHAGRHMMESLNRHARVEGGYASVRSVASMEKEDHMHSFFLAETCKYLFLLANDTFWKGSNFVFTTEGHPIPVNHPLMRRRLPQCTAASDTTPAEQPSQATTAPANSPVAETGADGATPLPQAPQAMGRSAAQPTSPDREAGAAKGAIEEGVAVSLEVANRQEHSVRGPGGALEVGPGLGKLRCRGGEASEEAGRRKHHPPVVWGTLQANASALDALVCPDFTQVGTVASACHIRDRYPGGSCRASEDCGVDGTSCWQRVCSEDGFCVVQGVQNPFEVN</sequence>
<evidence type="ECO:0000256" key="4">
    <source>
        <dbReference type="ARBA" id="ARBA00023180"/>
    </source>
</evidence>
<evidence type="ECO:0000313" key="7">
    <source>
        <dbReference type="EMBL" id="KAK9915436.1"/>
    </source>
</evidence>
<dbReference type="InterPro" id="IPR044674">
    <property type="entry name" value="EDEM1/2/3"/>
</dbReference>
<keyword evidence="8" id="KW-1185">Reference proteome</keyword>
<dbReference type="InterPro" id="IPR001382">
    <property type="entry name" value="Glyco_hydro_47"/>
</dbReference>
<evidence type="ECO:0000256" key="5">
    <source>
        <dbReference type="RuleBase" id="RU361193"/>
    </source>
</evidence>
<organism evidence="7 8">
    <name type="scientific">Coccomyxa subellipsoidea</name>
    <dbReference type="NCBI Taxonomy" id="248742"/>
    <lineage>
        <taxon>Eukaryota</taxon>
        <taxon>Viridiplantae</taxon>
        <taxon>Chlorophyta</taxon>
        <taxon>core chlorophytes</taxon>
        <taxon>Trebouxiophyceae</taxon>
        <taxon>Trebouxiophyceae incertae sedis</taxon>
        <taxon>Coccomyxaceae</taxon>
        <taxon>Coccomyxa</taxon>
    </lineage>
</organism>
<dbReference type="EC" id="3.2.1.-" evidence="5"/>
<proteinExistence type="inferred from homology"/>
<evidence type="ECO:0000313" key="8">
    <source>
        <dbReference type="Proteomes" id="UP001491310"/>
    </source>
</evidence>
<name>A0ABR2YUT0_9CHLO</name>
<evidence type="ECO:0000256" key="6">
    <source>
        <dbReference type="SAM" id="MobiDB-lite"/>
    </source>
</evidence>
<keyword evidence="3" id="KW-0256">Endoplasmic reticulum</keyword>
<dbReference type="InterPro" id="IPR036026">
    <property type="entry name" value="Seven-hairpin_glycosidases"/>
</dbReference>
<accession>A0ABR2YUT0</accession>
<comment type="similarity">
    <text evidence="2 5">Belongs to the glycosyl hydrolase 47 family.</text>
</comment>
<feature type="compositionally biased region" description="Polar residues" evidence="6">
    <location>
        <begin position="462"/>
        <end position="480"/>
    </location>
</feature>
<dbReference type="Proteomes" id="UP001491310">
    <property type="component" value="Unassembled WGS sequence"/>
</dbReference>
<evidence type="ECO:0000256" key="1">
    <source>
        <dbReference type="ARBA" id="ARBA00004240"/>
    </source>
</evidence>
<evidence type="ECO:0000256" key="3">
    <source>
        <dbReference type="ARBA" id="ARBA00022824"/>
    </source>
</evidence>